<dbReference type="Proteomes" id="UP000198641">
    <property type="component" value="Unassembled WGS sequence"/>
</dbReference>
<proteinExistence type="predicted"/>
<dbReference type="InterPro" id="IPR053860">
    <property type="entry name" value="DUF6932"/>
</dbReference>
<protein>
    <submittedName>
        <fullName evidence="1">Uncharacterized protein</fullName>
    </submittedName>
</protein>
<reference evidence="1 2" key="1">
    <citation type="submission" date="2016-10" db="EMBL/GenBank/DDBJ databases">
        <authorList>
            <person name="de Groot N.N."/>
        </authorList>
    </citation>
    <scope>NUCLEOTIDE SEQUENCE [LARGE SCALE GENOMIC DNA]</scope>
    <source>
        <strain evidence="1 2">BH539</strain>
    </source>
</reference>
<organism evidence="1 2">
    <name type="scientific">Onishia taeanensis</name>
    <dbReference type="NCBI Taxonomy" id="284577"/>
    <lineage>
        <taxon>Bacteria</taxon>
        <taxon>Pseudomonadati</taxon>
        <taxon>Pseudomonadota</taxon>
        <taxon>Gammaproteobacteria</taxon>
        <taxon>Oceanospirillales</taxon>
        <taxon>Halomonadaceae</taxon>
        <taxon>Onishia</taxon>
    </lineage>
</organism>
<evidence type="ECO:0000313" key="2">
    <source>
        <dbReference type="Proteomes" id="UP000198641"/>
    </source>
</evidence>
<dbReference type="STRING" id="284577.SAMN05216571_101270"/>
<dbReference type="RefSeq" id="WP_422730745.1">
    <property type="nucleotide sequence ID" value="NZ_FNCI01000001.1"/>
</dbReference>
<gene>
    <name evidence="1" type="ORF">SAMN05216571_101270</name>
</gene>
<name>A0A1G7N7B5_9GAMM</name>
<accession>A0A1G7N7B5</accession>
<sequence>MTVPAWDSRGVLPPVYPGERGGSRSRSPYRCSLEELINLFGFSSPRLLLLKGFLDYRAALHRAGVVRGFQWINGSFVQNIENTESRNPRDIDIVSHFHLPQGETQLTFMSKHHDIIAPQKVKAVYGMDAFPNILGGEADESFTQEITYWYSMWSHRRSDNIWKGFLEVDLAPSDDVSALGVLRNALAEKGGESDE</sequence>
<evidence type="ECO:0000313" key="1">
    <source>
        <dbReference type="EMBL" id="SDF69955.1"/>
    </source>
</evidence>
<dbReference type="EMBL" id="FNCI01000001">
    <property type="protein sequence ID" value="SDF69955.1"/>
    <property type="molecule type" value="Genomic_DNA"/>
</dbReference>
<dbReference type="Pfam" id="PF22014">
    <property type="entry name" value="DUF6932"/>
    <property type="match status" value="1"/>
</dbReference>
<dbReference type="AlphaFoldDB" id="A0A1G7N7B5"/>
<keyword evidence="2" id="KW-1185">Reference proteome</keyword>